<comment type="caution">
    <text evidence="2">The sequence shown here is derived from an EMBL/GenBank/DDBJ whole genome shotgun (WGS) entry which is preliminary data.</text>
</comment>
<feature type="transmembrane region" description="Helical" evidence="1">
    <location>
        <begin position="12"/>
        <end position="33"/>
    </location>
</feature>
<evidence type="ECO:0000313" key="3">
    <source>
        <dbReference type="Proteomes" id="UP000078397"/>
    </source>
</evidence>
<dbReference type="AlphaFoldDB" id="A0A179FYW1"/>
<dbReference type="KEGG" id="pchm:VFPPC_03251"/>
<proteinExistence type="predicted"/>
<organism evidence="2 3">
    <name type="scientific">Pochonia chlamydosporia 170</name>
    <dbReference type="NCBI Taxonomy" id="1380566"/>
    <lineage>
        <taxon>Eukaryota</taxon>
        <taxon>Fungi</taxon>
        <taxon>Dikarya</taxon>
        <taxon>Ascomycota</taxon>
        <taxon>Pezizomycotina</taxon>
        <taxon>Sordariomycetes</taxon>
        <taxon>Hypocreomycetidae</taxon>
        <taxon>Hypocreales</taxon>
        <taxon>Clavicipitaceae</taxon>
        <taxon>Pochonia</taxon>
    </lineage>
</organism>
<keyword evidence="1" id="KW-0812">Transmembrane</keyword>
<dbReference type="RefSeq" id="XP_022284601.1">
    <property type="nucleotide sequence ID" value="XM_022428316.1"/>
</dbReference>
<accession>A0A179FYW1</accession>
<name>A0A179FYW1_METCM</name>
<dbReference type="GeneID" id="28846769"/>
<keyword evidence="1" id="KW-0472">Membrane</keyword>
<dbReference type="EMBL" id="LSBJ02000002">
    <property type="protein sequence ID" value="OAQ70855.2"/>
    <property type="molecule type" value="Genomic_DNA"/>
</dbReference>
<protein>
    <submittedName>
        <fullName evidence="2">Uncharacterized protein</fullName>
    </submittedName>
</protein>
<evidence type="ECO:0000256" key="1">
    <source>
        <dbReference type="SAM" id="Phobius"/>
    </source>
</evidence>
<keyword evidence="3" id="KW-1185">Reference proteome</keyword>
<evidence type="ECO:0000313" key="2">
    <source>
        <dbReference type="EMBL" id="OAQ70855.2"/>
    </source>
</evidence>
<gene>
    <name evidence="2" type="ORF">VFPPC_03251</name>
</gene>
<keyword evidence="1" id="KW-1133">Transmembrane helix</keyword>
<dbReference type="Proteomes" id="UP000078397">
    <property type="component" value="Unassembled WGS sequence"/>
</dbReference>
<reference evidence="2 3" key="1">
    <citation type="journal article" date="2016" name="PLoS Pathog.">
        <title>Biosynthesis of antibiotic leucinostatins in bio-control fungus Purpureocillium lilacinum and their inhibition on phytophthora revealed by genome mining.</title>
        <authorList>
            <person name="Wang G."/>
            <person name="Liu Z."/>
            <person name="Lin R."/>
            <person name="Li E."/>
            <person name="Mao Z."/>
            <person name="Ling J."/>
            <person name="Yang Y."/>
            <person name="Yin W.B."/>
            <person name="Xie B."/>
        </authorList>
    </citation>
    <scope>NUCLEOTIDE SEQUENCE [LARGE SCALE GENOMIC DNA]</scope>
    <source>
        <strain evidence="2">170</strain>
    </source>
</reference>
<sequence>MTLIRTIATRLSTAEGFYFVFIYIPFLFLYQWWQQAAWSFVTWAGLRHSSTQYGNGGENTQAYYIWSALSMYVHLGQNDSRAKGGSWRILWARQRSSKKATDSEPRRDASDIPTERGKLLEGIWKKSSKSAQSGSRKSDLKGRVRIKRTSIASPDPHSLIGLLPWNLSIKTRGLVGRLWPVPPRASCLVPRCLVHFAPHQPPPSSWRLGPGAVQFLSAVKIASPMLVDTWVGEKSSMSSMYNSIVNNYLSFSHANFWVLPSAQRPWRTLCCHVTSPFLPRIFPKWLLLVSASESGRHYNLMAKYLMALASTSSHVCPVSSFSLVEQSGWMAPRA</sequence>